<dbReference type="PANTHER" id="PTHR11709">
    <property type="entry name" value="MULTI-COPPER OXIDASE"/>
    <property type="match status" value="1"/>
</dbReference>
<dbReference type="GO" id="GO:0005507">
    <property type="term" value="F:copper ion binding"/>
    <property type="evidence" value="ECO:0007669"/>
    <property type="project" value="InterPro"/>
</dbReference>
<dbReference type="InterPro" id="IPR011707">
    <property type="entry name" value="Cu-oxidase-like_N"/>
</dbReference>
<keyword evidence="3" id="KW-0732">Signal</keyword>
<dbReference type="PANTHER" id="PTHR11709:SF486">
    <property type="entry name" value="MULTICOPPER OXIDASE"/>
    <property type="match status" value="1"/>
</dbReference>
<dbReference type="InterPro" id="IPR008972">
    <property type="entry name" value="Cupredoxin"/>
</dbReference>
<reference evidence="5" key="1">
    <citation type="submission" date="2020-12" db="EMBL/GenBank/DDBJ databases">
        <title>Metabolic potential, ecology and presence of endohyphal bacteria is reflected in genomic diversity of Mucoromycotina.</title>
        <authorList>
            <person name="Muszewska A."/>
            <person name="Okrasinska A."/>
            <person name="Steczkiewicz K."/>
            <person name="Drgas O."/>
            <person name="Orlowska M."/>
            <person name="Perlinska-Lenart U."/>
            <person name="Aleksandrzak-Piekarczyk T."/>
            <person name="Szatraj K."/>
            <person name="Zielenkiewicz U."/>
            <person name="Pilsyk S."/>
            <person name="Malc E."/>
            <person name="Mieczkowski P."/>
            <person name="Kruszewska J.S."/>
            <person name="Biernat P."/>
            <person name="Pawlowska J."/>
        </authorList>
    </citation>
    <scope>NUCLEOTIDE SEQUENCE</scope>
    <source>
        <strain evidence="5">WA0000051536</strain>
    </source>
</reference>
<feature type="signal peptide" evidence="3">
    <location>
        <begin position="1"/>
        <end position="26"/>
    </location>
</feature>
<dbReference type="AlphaFoldDB" id="A0A8H7PXB5"/>
<organism evidence="5 6">
    <name type="scientific">Umbelopsis vinacea</name>
    <dbReference type="NCBI Taxonomy" id="44442"/>
    <lineage>
        <taxon>Eukaryota</taxon>
        <taxon>Fungi</taxon>
        <taxon>Fungi incertae sedis</taxon>
        <taxon>Mucoromycota</taxon>
        <taxon>Mucoromycotina</taxon>
        <taxon>Umbelopsidomycetes</taxon>
        <taxon>Umbelopsidales</taxon>
        <taxon>Umbelopsidaceae</taxon>
        <taxon>Umbelopsis</taxon>
    </lineage>
</organism>
<comment type="similarity">
    <text evidence="1">Belongs to the multicopper oxidase family.</text>
</comment>
<accession>A0A8H7PXB5</accession>
<evidence type="ECO:0000256" key="3">
    <source>
        <dbReference type="SAM" id="SignalP"/>
    </source>
</evidence>
<dbReference type="SUPFAM" id="SSF49503">
    <property type="entry name" value="Cupredoxins"/>
    <property type="match status" value="2"/>
</dbReference>
<evidence type="ECO:0000259" key="4">
    <source>
        <dbReference type="Pfam" id="PF07732"/>
    </source>
</evidence>
<dbReference type="OrthoDB" id="2121828at2759"/>
<dbReference type="Pfam" id="PF07732">
    <property type="entry name" value="Cu-oxidase_3"/>
    <property type="match status" value="1"/>
</dbReference>
<protein>
    <recommendedName>
        <fullName evidence="4">Plastocyanin-like domain-containing protein</fullName>
    </recommendedName>
</protein>
<dbReference type="Gene3D" id="2.60.40.420">
    <property type="entry name" value="Cupredoxins - blue copper proteins"/>
    <property type="match status" value="1"/>
</dbReference>
<evidence type="ECO:0000313" key="6">
    <source>
        <dbReference type="Proteomes" id="UP000612746"/>
    </source>
</evidence>
<keyword evidence="6" id="KW-1185">Reference proteome</keyword>
<dbReference type="EMBL" id="JAEPRA010000008">
    <property type="protein sequence ID" value="KAG2181615.1"/>
    <property type="molecule type" value="Genomic_DNA"/>
</dbReference>
<comment type="caution">
    <text evidence="5">The sequence shown here is derived from an EMBL/GenBank/DDBJ whole genome shotgun (WGS) entry which is preliminary data.</text>
</comment>
<name>A0A8H7PXB5_9FUNG</name>
<evidence type="ECO:0000313" key="5">
    <source>
        <dbReference type="EMBL" id="KAG2181615.1"/>
    </source>
</evidence>
<keyword evidence="2" id="KW-0186">Copper</keyword>
<feature type="domain" description="Plastocyanin-like" evidence="4">
    <location>
        <begin position="126"/>
        <end position="229"/>
    </location>
</feature>
<gene>
    <name evidence="5" type="ORF">INT44_008430</name>
</gene>
<proteinExistence type="inferred from homology"/>
<dbReference type="GO" id="GO:0016491">
    <property type="term" value="F:oxidoreductase activity"/>
    <property type="evidence" value="ECO:0007669"/>
    <property type="project" value="TreeGrafter"/>
</dbReference>
<sequence>MRPSSHVLRFIAVLPILIFQLISALAIQPDLIAPQLDDFALLSSELQTPVTGIVRKHYVAIEEIVWDYSPNKWDYYHNTSISDSPAKLWTQQSTTTLGTRYRKAVYREYNDSSLDHALDIPEWQGMMGPIFRAEVGDTFEIHVTNRASKNYSIHPHGLKYEFEMEGAVYQNAMFNSIAPNDSFIYRWDIPPRSGPGPQDGNSVVWGYHSHVAENDVFDGLFGAIIIYKPGRLNANGKTKAVDKEFVTTLIVMDENRSSLFKQTLQEASPSIDLSKIEATESSKQQFIDSNRKATINGIMFGGPKDLVLKDKEVADWHLLAWGTDFDAFTVTWPNAAALIFNQSVEQVKLLPASFATATISPTKSGQTEFGCNVHKSQGMVMNFNI</sequence>
<evidence type="ECO:0000256" key="1">
    <source>
        <dbReference type="ARBA" id="ARBA00010609"/>
    </source>
</evidence>
<dbReference type="InterPro" id="IPR045087">
    <property type="entry name" value="Cu-oxidase_fam"/>
</dbReference>
<feature type="chain" id="PRO_5034998401" description="Plastocyanin-like domain-containing protein" evidence="3">
    <location>
        <begin position="27"/>
        <end position="385"/>
    </location>
</feature>
<dbReference type="Proteomes" id="UP000612746">
    <property type="component" value="Unassembled WGS sequence"/>
</dbReference>
<evidence type="ECO:0000256" key="2">
    <source>
        <dbReference type="ARBA" id="ARBA00023008"/>
    </source>
</evidence>